<keyword evidence="2" id="KW-0802">TPR repeat</keyword>
<reference evidence="3 4" key="1">
    <citation type="submission" date="2020-08" db="EMBL/GenBank/DDBJ databases">
        <title>Streptomycin Non-resistant strain, P. mexicana.</title>
        <authorList>
            <person name="Ganesh-Kumar S."/>
            <person name="Zhe T."/>
            <person name="Yu Z."/>
            <person name="Min Y."/>
        </authorList>
    </citation>
    <scope>NUCLEOTIDE SEQUENCE [LARGE SCALE GENOMIC DNA]</scope>
    <source>
        <strain evidence="3 4">GTZY2</strain>
    </source>
</reference>
<dbReference type="GO" id="GO:0008476">
    <property type="term" value="F:protein-tyrosine sulfotransferase activity"/>
    <property type="evidence" value="ECO:0007669"/>
    <property type="project" value="InterPro"/>
</dbReference>
<dbReference type="Pfam" id="PF13469">
    <property type="entry name" value="Sulfotransfer_3"/>
    <property type="match status" value="1"/>
</dbReference>
<dbReference type="InterPro" id="IPR027417">
    <property type="entry name" value="P-loop_NTPase"/>
</dbReference>
<dbReference type="PROSITE" id="PS50005">
    <property type="entry name" value="TPR"/>
    <property type="match status" value="1"/>
</dbReference>
<dbReference type="RefSeq" id="WP_187573318.1">
    <property type="nucleotide sequence ID" value="NZ_CP060731.1"/>
</dbReference>
<protein>
    <submittedName>
        <fullName evidence="3">Sulfotransferase</fullName>
    </submittedName>
</protein>
<dbReference type="InterPro" id="IPR011990">
    <property type="entry name" value="TPR-like_helical_dom_sf"/>
</dbReference>
<dbReference type="PANTHER" id="PTHR12788:SF10">
    <property type="entry name" value="PROTEIN-TYROSINE SULFOTRANSFERASE"/>
    <property type="match status" value="1"/>
</dbReference>
<evidence type="ECO:0000256" key="2">
    <source>
        <dbReference type="PROSITE-ProRule" id="PRU00339"/>
    </source>
</evidence>
<dbReference type="Proteomes" id="UP000515838">
    <property type="component" value="Chromosome"/>
</dbReference>
<dbReference type="Gene3D" id="1.25.40.10">
    <property type="entry name" value="Tetratricopeptide repeat domain"/>
    <property type="match status" value="1"/>
</dbReference>
<name>A0A7G9TCI1_PSEMX</name>
<feature type="repeat" description="TPR" evidence="2">
    <location>
        <begin position="109"/>
        <end position="142"/>
    </location>
</feature>
<keyword evidence="1 3" id="KW-0808">Transferase</keyword>
<accession>A0A7G9TCI1</accession>
<organism evidence="3 4">
    <name type="scientific">Pseudoxanthomonas mexicana</name>
    <dbReference type="NCBI Taxonomy" id="128785"/>
    <lineage>
        <taxon>Bacteria</taxon>
        <taxon>Pseudomonadati</taxon>
        <taxon>Pseudomonadota</taxon>
        <taxon>Gammaproteobacteria</taxon>
        <taxon>Lysobacterales</taxon>
        <taxon>Lysobacteraceae</taxon>
        <taxon>Pseudoxanthomonas</taxon>
    </lineage>
</organism>
<sequence>MAVIAPAVDALDKASAHERAGDPAGALHWIQVAAKQEHQDASIHSRVAQAAMRIGQPALALASMDRAVRVAPGDKPLRFQYACLLAHEGMHAAALENFYATVPSQPHNTQAWRLLGVTLQRLGRHSEALLPLRRARELAPDNERVLETLAESEFHAGYPDDALPLLEALRELRPRDPLIALRLAETFNRLGRHQQAFDLLTSMARTVEQPGDLLVALAQTAEDRGDRDAARDAYLAALQARPGWAFPLSGLLGLDRAKVDDATVDQAILMLGDTTLPDADRALLGYELGKVFDGRGRYTEAMKAWHEANTARRRMIGPANLEGTRRQIEVMTRTMTRERLDQRRRRWRGNPDSRPLFIVGMPRSGTTLTEQILASHPSGFGCGELPDIGLIVRNLPLSVGPGATWPASIDQIPDDALDDAADRYLRAATRGAPADALRLIDKAPLNFNELGLISLLFPQARVIWCRRDPRDIAVSVYGENFALDERLANDLGDIGHYINFQTQLMRHWQATLSLPILELVYEELATCPEPQARRIVDFAGLPWHSACLEFHKNERGVQTPSRWQVKQPIYTRSIGRWKHYQEHLAPLLQVLEPDTYPVWSASDAAQATQDHATTPSA</sequence>
<dbReference type="Gene3D" id="3.40.50.300">
    <property type="entry name" value="P-loop containing nucleotide triphosphate hydrolases"/>
    <property type="match status" value="1"/>
</dbReference>
<dbReference type="InterPro" id="IPR026634">
    <property type="entry name" value="TPST-like"/>
</dbReference>
<dbReference type="PANTHER" id="PTHR12788">
    <property type="entry name" value="PROTEIN-TYROSINE SULFOTRANSFERASE 2"/>
    <property type="match status" value="1"/>
</dbReference>
<dbReference type="SMART" id="SM00028">
    <property type="entry name" value="TPR"/>
    <property type="match status" value="4"/>
</dbReference>
<dbReference type="SUPFAM" id="SSF48452">
    <property type="entry name" value="TPR-like"/>
    <property type="match status" value="1"/>
</dbReference>
<evidence type="ECO:0000256" key="1">
    <source>
        <dbReference type="ARBA" id="ARBA00022679"/>
    </source>
</evidence>
<gene>
    <name evidence="3" type="ORF">IAE60_18285</name>
</gene>
<dbReference type="AlphaFoldDB" id="A0A7G9TCI1"/>
<evidence type="ECO:0000313" key="3">
    <source>
        <dbReference type="EMBL" id="QNN77806.1"/>
    </source>
</evidence>
<dbReference type="EMBL" id="CP060731">
    <property type="protein sequence ID" value="QNN77806.1"/>
    <property type="molecule type" value="Genomic_DNA"/>
</dbReference>
<evidence type="ECO:0000313" key="4">
    <source>
        <dbReference type="Proteomes" id="UP000515838"/>
    </source>
</evidence>
<dbReference type="GeneID" id="81472944"/>
<dbReference type="Pfam" id="PF13432">
    <property type="entry name" value="TPR_16"/>
    <property type="match status" value="3"/>
</dbReference>
<proteinExistence type="predicted"/>
<dbReference type="InterPro" id="IPR019734">
    <property type="entry name" value="TPR_rpt"/>
</dbReference>
<dbReference type="SUPFAM" id="SSF52540">
    <property type="entry name" value="P-loop containing nucleoside triphosphate hydrolases"/>
    <property type="match status" value="1"/>
</dbReference>